<dbReference type="EMBL" id="JARK01001409">
    <property type="protein sequence ID" value="EYC06929.1"/>
    <property type="molecule type" value="Genomic_DNA"/>
</dbReference>
<evidence type="ECO:0000313" key="1">
    <source>
        <dbReference type="EMBL" id="EYC06929.1"/>
    </source>
</evidence>
<gene>
    <name evidence="1" type="primary">Acey_s0073.g778</name>
    <name evidence="1" type="ORF">Y032_0073g778</name>
</gene>
<protein>
    <submittedName>
        <fullName evidence="1">Uncharacterized protein</fullName>
    </submittedName>
</protein>
<sequence>MSVHAKNQPRFKKHTHAKWSRREYCLLHQSSILNAVQNAVGSATLYWLAHIQYDEEYDDVAGLTSSCISSNM</sequence>
<name>A0A016TV66_9BILA</name>
<keyword evidence="2" id="KW-1185">Reference proteome</keyword>
<comment type="caution">
    <text evidence="1">The sequence shown here is derived from an EMBL/GenBank/DDBJ whole genome shotgun (WGS) entry which is preliminary data.</text>
</comment>
<organism evidence="1 2">
    <name type="scientific">Ancylostoma ceylanicum</name>
    <dbReference type="NCBI Taxonomy" id="53326"/>
    <lineage>
        <taxon>Eukaryota</taxon>
        <taxon>Metazoa</taxon>
        <taxon>Ecdysozoa</taxon>
        <taxon>Nematoda</taxon>
        <taxon>Chromadorea</taxon>
        <taxon>Rhabditida</taxon>
        <taxon>Rhabditina</taxon>
        <taxon>Rhabditomorpha</taxon>
        <taxon>Strongyloidea</taxon>
        <taxon>Ancylostomatidae</taxon>
        <taxon>Ancylostomatinae</taxon>
        <taxon>Ancylostoma</taxon>
    </lineage>
</organism>
<proteinExistence type="predicted"/>
<dbReference type="AlphaFoldDB" id="A0A016TV66"/>
<reference evidence="2" key="1">
    <citation type="journal article" date="2015" name="Nat. Genet.">
        <title>The genome and transcriptome of the zoonotic hookworm Ancylostoma ceylanicum identify infection-specific gene families.</title>
        <authorList>
            <person name="Schwarz E.M."/>
            <person name="Hu Y."/>
            <person name="Antoshechkin I."/>
            <person name="Miller M.M."/>
            <person name="Sternberg P.W."/>
            <person name="Aroian R.V."/>
        </authorList>
    </citation>
    <scope>NUCLEOTIDE SEQUENCE</scope>
    <source>
        <strain evidence="2">HY135</strain>
    </source>
</reference>
<evidence type="ECO:0000313" key="2">
    <source>
        <dbReference type="Proteomes" id="UP000024635"/>
    </source>
</evidence>
<accession>A0A016TV66</accession>
<dbReference type="Proteomes" id="UP000024635">
    <property type="component" value="Unassembled WGS sequence"/>
</dbReference>